<keyword evidence="8" id="KW-0804">Transcription</keyword>
<keyword evidence="5" id="KW-0805">Transcription regulation</keyword>
<dbReference type="AlphaFoldDB" id="A0A2K8UJ42"/>
<evidence type="ECO:0000256" key="7">
    <source>
        <dbReference type="ARBA" id="ARBA00023159"/>
    </source>
</evidence>
<organism evidence="9 10">
    <name type="scientific">Candidatus Thiodictyon syntrophicum</name>
    <dbReference type="NCBI Taxonomy" id="1166950"/>
    <lineage>
        <taxon>Bacteria</taxon>
        <taxon>Pseudomonadati</taxon>
        <taxon>Pseudomonadota</taxon>
        <taxon>Gammaproteobacteria</taxon>
        <taxon>Chromatiales</taxon>
        <taxon>Chromatiaceae</taxon>
        <taxon>Thiodictyon</taxon>
    </lineage>
</organism>
<dbReference type="InterPro" id="IPR007944">
    <property type="entry name" value="FlhC"/>
</dbReference>
<sequence length="218" mass="24513">MRSWRWRDCRSVRLRSACPPGRCRPSAGRDPRARWRRMARWWRCIRRCWPWGAPMSAVERYTALQLAVRLVRHGVKLSIVHSGTGVARDYLRTLHREIHGHSPRGGPLVTSVGTVIKTRPQQAQASLFAALYMKLDGHGLYQAINYTALLDAFEMYLALLPTPQAALLDINLAWATARDLRGGQADLQHCPACAVGYLVMRAGHIGSTCPLCSLYARV</sequence>
<evidence type="ECO:0000256" key="3">
    <source>
        <dbReference type="ARBA" id="ARBA00022795"/>
    </source>
</evidence>
<dbReference type="SUPFAM" id="SSF160930">
    <property type="entry name" value="FlhC-like"/>
    <property type="match status" value="1"/>
</dbReference>
<dbReference type="GO" id="GO:0003677">
    <property type="term" value="F:DNA binding"/>
    <property type="evidence" value="ECO:0007669"/>
    <property type="project" value="UniProtKB-KW"/>
</dbReference>
<dbReference type="Proteomes" id="UP000232638">
    <property type="component" value="Plasmid pTs417"/>
</dbReference>
<evidence type="ECO:0008006" key="11">
    <source>
        <dbReference type="Google" id="ProtNLM"/>
    </source>
</evidence>
<keyword evidence="3" id="KW-1005">Bacterial flagellum biogenesis</keyword>
<gene>
    <name evidence="9" type="ORF">THSYN_30250</name>
</gene>
<evidence type="ECO:0000256" key="8">
    <source>
        <dbReference type="ARBA" id="ARBA00023163"/>
    </source>
</evidence>
<keyword evidence="1" id="KW-0963">Cytoplasm</keyword>
<protein>
    <recommendedName>
        <fullName evidence="11">Flagellar transcriptional regulator FlhC</fullName>
    </recommendedName>
</protein>
<evidence type="ECO:0000256" key="1">
    <source>
        <dbReference type="ARBA" id="ARBA00022490"/>
    </source>
</evidence>
<dbReference type="EMBL" id="CP020371">
    <property type="protein sequence ID" value="AUB85201.1"/>
    <property type="molecule type" value="Genomic_DNA"/>
</dbReference>
<accession>A0A2K8UJ42</accession>
<evidence type="ECO:0000313" key="10">
    <source>
        <dbReference type="Proteomes" id="UP000232638"/>
    </source>
</evidence>
<keyword evidence="2" id="KW-0479">Metal-binding</keyword>
<reference evidence="9 10" key="1">
    <citation type="submission" date="2017-03" db="EMBL/GenBank/DDBJ databases">
        <title>Complete genome sequence of Candidatus 'Thiodictyon syntrophicum' sp. nov. strain Cad16T, a photolithoautotroph purple sulfur bacterium isolated from an alpine meromictic lake.</title>
        <authorList>
            <person name="Luedin S.M."/>
            <person name="Pothier J.F."/>
            <person name="Danza F."/>
            <person name="Storelli N."/>
            <person name="Wittwer M."/>
            <person name="Tonolla M."/>
        </authorList>
    </citation>
    <scope>NUCLEOTIDE SEQUENCE [LARGE SCALE GENOMIC DNA]</scope>
    <source>
        <strain evidence="9 10">Cad16T</strain>
        <plasmid evidence="10">Plasmid pts417</plasmid>
    </source>
</reference>
<name>A0A2K8UJ42_9GAMM</name>
<dbReference type="GO" id="GO:0044781">
    <property type="term" value="P:bacterial-type flagellum organization"/>
    <property type="evidence" value="ECO:0007669"/>
    <property type="project" value="UniProtKB-KW"/>
</dbReference>
<keyword evidence="7" id="KW-0010">Activator</keyword>
<dbReference type="KEGG" id="tsy:THSYN_30250"/>
<evidence type="ECO:0000256" key="4">
    <source>
        <dbReference type="ARBA" id="ARBA00022833"/>
    </source>
</evidence>
<proteinExistence type="predicted"/>
<keyword evidence="4" id="KW-0862">Zinc</keyword>
<keyword evidence="9" id="KW-0614">Plasmid</keyword>
<dbReference type="Pfam" id="PF05280">
    <property type="entry name" value="FlhC"/>
    <property type="match status" value="1"/>
</dbReference>
<evidence type="ECO:0000256" key="2">
    <source>
        <dbReference type="ARBA" id="ARBA00022723"/>
    </source>
</evidence>
<dbReference type="GO" id="GO:0045893">
    <property type="term" value="P:positive regulation of DNA-templated transcription"/>
    <property type="evidence" value="ECO:0007669"/>
    <property type="project" value="InterPro"/>
</dbReference>
<geneLocation type="plasmid" evidence="10">
    <name>pts417</name>
</geneLocation>
<keyword evidence="10" id="KW-1185">Reference proteome</keyword>
<evidence type="ECO:0000256" key="6">
    <source>
        <dbReference type="ARBA" id="ARBA00023125"/>
    </source>
</evidence>
<evidence type="ECO:0000313" key="9">
    <source>
        <dbReference type="EMBL" id="AUB85201.1"/>
    </source>
</evidence>
<dbReference type="GO" id="GO:0046872">
    <property type="term" value="F:metal ion binding"/>
    <property type="evidence" value="ECO:0007669"/>
    <property type="project" value="UniProtKB-KW"/>
</dbReference>
<evidence type="ECO:0000256" key="5">
    <source>
        <dbReference type="ARBA" id="ARBA00023015"/>
    </source>
</evidence>
<keyword evidence="6" id="KW-0238">DNA-binding</keyword>
<dbReference type="GO" id="GO:1902208">
    <property type="term" value="P:regulation of bacterial-type flagellum assembly"/>
    <property type="evidence" value="ECO:0007669"/>
    <property type="project" value="InterPro"/>
</dbReference>